<comment type="subcellular location">
    <subcellularLocation>
        <location evidence="1">Membrane</location>
        <topology evidence="1">Multi-pass membrane protein</topology>
    </subcellularLocation>
</comment>
<evidence type="ECO:0000256" key="4">
    <source>
        <dbReference type="ARBA" id="ARBA00023136"/>
    </source>
</evidence>
<evidence type="ECO:0000256" key="2">
    <source>
        <dbReference type="ARBA" id="ARBA00022692"/>
    </source>
</evidence>
<evidence type="ECO:0000259" key="6">
    <source>
        <dbReference type="SMART" id="SM00724"/>
    </source>
</evidence>
<reference evidence="7" key="1">
    <citation type="submission" date="2021-01" db="EMBL/GenBank/DDBJ databases">
        <authorList>
            <person name="Corre E."/>
            <person name="Pelletier E."/>
            <person name="Niang G."/>
            <person name="Scheremetjew M."/>
            <person name="Finn R."/>
            <person name="Kale V."/>
            <person name="Holt S."/>
            <person name="Cochrane G."/>
            <person name="Meng A."/>
            <person name="Brown T."/>
            <person name="Cohen L."/>
        </authorList>
    </citation>
    <scope>NUCLEOTIDE SEQUENCE</scope>
    <source>
        <strain evidence="7">Isolate 1302-5</strain>
    </source>
</reference>
<evidence type="ECO:0000256" key="5">
    <source>
        <dbReference type="SAM" id="Phobius"/>
    </source>
</evidence>
<dbReference type="InterPro" id="IPR040327">
    <property type="entry name" value="At5g14285-like"/>
</dbReference>
<dbReference type="PANTHER" id="PTHR31766">
    <property type="entry name" value="GLABROUS1 ENHANCER-BINDING PROTEIN-LIKE 2"/>
    <property type="match status" value="1"/>
</dbReference>
<feature type="transmembrane region" description="Helical" evidence="5">
    <location>
        <begin position="278"/>
        <end position="302"/>
    </location>
</feature>
<gene>
    <name evidence="7" type="ORF">OAUR00152_LOCUS35574</name>
</gene>
<keyword evidence="2 5" id="KW-0812">Transmembrane</keyword>
<sequence length="334" mass="37036">MCASARVLNEKGDDGDDSARAPLILRPWIHARRSVPKCIFPGTKDLDVSIIFIGAVALNALRLSFLRLLLHLGWPGESSDAEKSGGWDMTCEAAGSLTAIVHSLCIITGVAACLLSQPYSPSARMDESPRWWRDAADALLQLCTGYMVYDALVLLLDENWDADLGRPVLAKSDWLFVAHHIATAVYMTTARLVGAGHQSAMMLMCMGEATCPLMNAHMILRLAVRLRCCSGTLALELLKYVEFAFAGSYCFFRIAVGPVVAAHLTYDLIFTRKGRWNVPLWLSILVWMPMCWGVLFGSIPWIKDTSGMLRDGLANVKYGPEYDWGDRYGYYDEL</sequence>
<evidence type="ECO:0000256" key="3">
    <source>
        <dbReference type="ARBA" id="ARBA00022989"/>
    </source>
</evidence>
<dbReference type="AlphaFoldDB" id="A0A7S4NBQ1"/>
<dbReference type="SMART" id="SM00724">
    <property type="entry name" value="TLC"/>
    <property type="match status" value="1"/>
</dbReference>
<dbReference type="EMBL" id="HBKQ01051564">
    <property type="protein sequence ID" value="CAE2277213.1"/>
    <property type="molecule type" value="Transcribed_RNA"/>
</dbReference>
<keyword evidence="4 5" id="KW-0472">Membrane</keyword>
<evidence type="ECO:0000313" key="7">
    <source>
        <dbReference type="EMBL" id="CAE2277213.1"/>
    </source>
</evidence>
<proteinExistence type="predicted"/>
<dbReference type="GO" id="GO:0016020">
    <property type="term" value="C:membrane"/>
    <property type="evidence" value="ECO:0007669"/>
    <property type="project" value="UniProtKB-SubCell"/>
</dbReference>
<dbReference type="InterPro" id="IPR006634">
    <property type="entry name" value="TLC-dom"/>
</dbReference>
<organism evidence="7">
    <name type="scientific">Odontella aurita</name>
    <dbReference type="NCBI Taxonomy" id="265563"/>
    <lineage>
        <taxon>Eukaryota</taxon>
        <taxon>Sar</taxon>
        <taxon>Stramenopiles</taxon>
        <taxon>Ochrophyta</taxon>
        <taxon>Bacillariophyta</taxon>
        <taxon>Mediophyceae</taxon>
        <taxon>Biddulphiophycidae</taxon>
        <taxon>Eupodiscales</taxon>
        <taxon>Odontellaceae</taxon>
        <taxon>Odontella</taxon>
    </lineage>
</organism>
<feature type="transmembrane region" description="Helical" evidence="5">
    <location>
        <begin position="94"/>
        <end position="115"/>
    </location>
</feature>
<feature type="transmembrane region" description="Helical" evidence="5">
    <location>
        <begin position="243"/>
        <end position="266"/>
    </location>
</feature>
<dbReference type="PANTHER" id="PTHR31766:SF2">
    <property type="entry name" value="GLABROUS1 ENHANCER-BINDING PROTEIN-LIKE 2"/>
    <property type="match status" value="1"/>
</dbReference>
<feature type="transmembrane region" description="Helical" evidence="5">
    <location>
        <begin position="50"/>
        <end position="74"/>
    </location>
</feature>
<evidence type="ECO:0000256" key="1">
    <source>
        <dbReference type="ARBA" id="ARBA00004141"/>
    </source>
</evidence>
<dbReference type="Pfam" id="PF03798">
    <property type="entry name" value="TRAM_LAG1_CLN8"/>
    <property type="match status" value="1"/>
</dbReference>
<name>A0A7S4NBQ1_9STRA</name>
<keyword evidence="3 5" id="KW-1133">Transmembrane helix</keyword>
<accession>A0A7S4NBQ1</accession>
<protein>
    <recommendedName>
        <fullName evidence="6">TLC domain-containing protein</fullName>
    </recommendedName>
</protein>
<feature type="domain" description="TLC" evidence="6">
    <location>
        <begin position="88"/>
        <end position="314"/>
    </location>
</feature>